<dbReference type="GO" id="GO:0003729">
    <property type="term" value="F:mRNA binding"/>
    <property type="evidence" value="ECO:0007669"/>
    <property type="project" value="TreeGrafter"/>
</dbReference>
<dbReference type="GO" id="GO:0004521">
    <property type="term" value="F:RNA endonuclease activity"/>
    <property type="evidence" value="ECO:0007669"/>
    <property type="project" value="TreeGrafter"/>
</dbReference>
<accession>A0A7J7INX5</accession>
<feature type="domain" description="RNase NYN" evidence="1">
    <location>
        <begin position="194"/>
        <end position="321"/>
    </location>
</feature>
<protein>
    <recommendedName>
        <fullName evidence="1">RNase NYN domain-containing protein</fullName>
    </recommendedName>
</protein>
<dbReference type="Gene3D" id="3.40.50.11980">
    <property type="match status" value="1"/>
</dbReference>
<proteinExistence type="predicted"/>
<dbReference type="GO" id="GO:0036464">
    <property type="term" value="C:cytoplasmic ribonucleoprotein granule"/>
    <property type="evidence" value="ECO:0007669"/>
    <property type="project" value="TreeGrafter"/>
</dbReference>
<organism evidence="2 3">
    <name type="scientific">Cyanidiococcus yangmingshanensis</name>
    <dbReference type="NCBI Taxonomy" id="2690220"/>
    <lineage>
        <taxon>Eukaryota</taxon>
        <taxon>Rhodophyta</taxon>
        <taxon>Bangiophyceae</taxon>
        <taxon>Cyanidiales</taxon>
        <taxon>Cyanidiaceae</taxon>
        <taxon>Cyanidiococcus</taxon>
    </lineage>
</organism>
<evidence type="ECO:0000313" key="2">
    <source>
        <dbReference type="EMBL" id="KAF6004420.1"/>
    </source>
</evidence>
<dbReference type="GO" id="GO:0005634">
    <property type="term" value="C:nucleus"/>
    <property type="evidence" value="ECO:0007669"/>
    <property type="project" value="TreeGrafter"/>
</dbReference>
<dbReference type="Proteomes" id="UP000530660">
    <property type="component" value="Unassembled WGS sequence"/>
</dbReference>
<dbReference type="PANTHER" id="PTHR12876">
    <property type="entry name" value="N4BP1-RELATED"/>
    <property type="match status" value="1"/>
</dbReference>
<comment type="caution">
    <text evidence="2">The sequence shown here is derived from an EMBL/GenBank/DDBJ whole genome shotgun (WGS) entry which is preliminary data.</text>
</comment>
<keyword evidence="3" id="KW-1185">Reference proteome</keyword>
<dbReference type="InterPro" id="IPR051101">
    <property type="entry name" value="ZC3H12/N4BP1_RNase_Reg"/>
</dbReference>
<dbReference type="AlphaFoldDB" id="A0A7J7INX5"/>
<dbReference type="InterPro" id="IPR021869">
    <property type="entry name" value="RNase_Zc3h12_NYN"/>
</dbReference>
<evidence type="ECO:0000313" key="3">
    <source>
        <dbReference type="Proteomes" id="UP000530660"/>
    </source>
</evidence>
<dbReference type="OrthoDB" id="5928at2759"/>
<dbReference type="PANTHER" id="PTHR12876:SF35">
    <property type="entry name" value="LD08718P-RELATED"/>
    <property type="match status" value="1"/>
</dbReference>
<reference evidence="2 3" key="1">
    <citation type="journal article" date="2020" name="J. Phycol.">
        <title>Comparative genome analysis reveals Cyanidiococcus gen. nov., a new extremophilic red algal genus sister to Cyanidioschyzon (Cyanidioschyzonaceae, Rhodophyta).</title>
        <authorList>
            <person name="Liu S.-L."/>
            <person name="Chiang Y.-R."/>
            <person name="Yoon H.S."/>
            <person name="Fu H.-Y."/>
        </authorList>
    </citation>
    <scope>NUCLEOTIDE SEQUENCE [LARGE SCALE GENOMIC DNA]</scope>
    <source>
        <strain evidence="2 3">THAL066</strain>
    </source>
</reference>
<evidence type="ECO:0000259" key="1">
    <source>
        <dbReference type="Pfam" id="PF11977"/>
    </source>
</evidence>
<sequence length="328" mass="37295">MPEIEEAESLQDSSRLEAALDAFIRSQLERVFGPELATQFWKAQRPLLQVEDRLAFIRKRWIGVFHDSPLALFGKKRIEALERISRAESRGDALSGEERRQLQSEFAQLLKYVSTEDSKHTSGHAVAKRVLEQSEPEYVEEGVDSFASEPGAANDDAVEEAMLVESPDASTAMTCDGLETLSSDKMDSRKMPLAVFDGENIAWAHARNAHFSPRGIALAVTFFQERGYRCVVFLPNYRRQCAALPFADKHDMLVFTPPGDYDDTYALSYALRYDAILVTNDRLQDHLDQFSDDEVRTRESMRQWLGSHRCSFTFVGEEFVPNPHFFLP</sequence>
<gene>
    <name evidence="2" type="ORF">F1559_001915</name>
</gene>
<name>A0A7J7INX5_9RHOD</name>
<dbReference type="Pfam" id="PF11977">
    <property type="entry name" value="RNase_Zc3h12a"/>
    <property type="match status" value="1"/>
</dbReference>
<dbReference type="EMBL" id="VWRR01000003">
    <property type="protein sequence ID" value="KAF6004420.1"/>
    <property type="molecule type" value="Genomic_DNA"/>
</dbReference>